<dbReference type="GO" id="GO:0005662">
    <property type="term" value="C:DNA replication factor A complex"/>
    <property type="evidence" value="ECO:0007669"/>
    <property type="project" value="TreeGrafter"/>
</dbReference>
<evidence type="ECO:0000256" key="1">
    <source>
        <dbReference type="ARBA" id="ARBA00004123"/>
    </source>
</evidence>
<dbReference type="STRING" id="1806994.A0A507C8S6"/>
<dbReference type="Gene3D" id="2.40.50.140">
    <property type="entry name" value="Nucleic acid-binding proteins"/>
    <property type="match status" value="1"/>
</dbReference>
<dbReference type="GO" id="GO:0035861">
    <property type="term" value="C:site of double-strand break"/>
    <property type="evidence" value="ECO:0007669"/>
    <property type="project" value="TreeGrafter"/>
</dbReference>
<dbReference type="GO" id="GO:0006260">
    <property type="term" value="P:DNA replication"/>
    <property type="evidence" value="ECO:0007669"/>
    <property type="project" value="TreeGrafter"/>
</dbReference>
<dbReference type="Gene3D" id="1.10.10.10">
    <property type="entry name" value="Winged helix-like DNA-binding domain superfamily/Winged helix DNA-binding domain"/>
    <property type="match status" value="1"/>
</dbReference>
<evidence type="ECO:0000313" key="8">
    <source>
        <dbReference type="Proteomes" id="UP000319731"/>
    </source>
</evidence>
<proteinExistence type="inferred from homology"/>
<feature type="domain" description="Replication protein A C-terminal" evidence="6">
    <location>
        <begin position="251"/>
        <end position="341"/>
    </location>
</feature>
<dbReference type="AlphaFoldDB" id="A0A507C8S6"/>
<dbReference type="PANTHER" id="PTHR13989:SF16">
    <property type="entry name" value="REPLICATION PROTEIN A2"/>
    <property type="match status" value="1"/>
</dbReference>
<sequence length="350" mass="36521">MMAGANEYHITGYGGFAGFGGGGARPGGGMQQNQDNNMGGGFMGGGQSQGGGYGSQTNDFGGGGAGGGGGGGKKSNNQSLRPVSIKQFHEAKQVVPDGPYKLDGAEITNISMVGKIININEQSTTITYTIDDGTGQVIARKWLDDADNTDANAQKRGQVSEGQDVKVFGSVGKPYASKNNATAQDKTMTVYAIRPIGNPDEITLHNLEAQYAHLYYTKGPLHGPNNNMQSGYGGGFNGQQGYGNQAGGYGNYGMPNQQQQGLNNQYTNQGGGPPRTNYDNGLSAVQNKIMDVCRSSPPGGSGTNIAVIVGNLRSHCNEAQVKADIDYLVAEGFLFSTIDDEHYNVCDAGS</sequence>
<dbReference type="CDD" id="cd04478">
    <property type="entry name" value="RPA2_DBD_D"/>
    <property type="match status" value="1"/>
</dbReference>
<dbReference type="GeneID" id="42004516"/>
<dbReference type="GO" id="GO:0000724">
    <property type="term" value="P:double-strand break repair via homologous recombination"/>
    <property type="evidence" value="ECO:0007669"/>
    <property type="project" value="TreeGrafter"/>
</dbReference>
<dbReference type="InterPro" id="IPR036388">
    <property type="entry name" value="WH-like_DNA-bd_sf"/>
</dbReference>
<dbReference type="OrthoDB" id="25571at2759"/>
<keyword evidence="3" id="KW-0238">DNA-binding</keyword>
<dbReference type="InterPro" id="IPR040260">
    <property type="entry name" value="RFA2-like"/>
</dbReference>
<evidence type="ECO:0000256" key="5">
    <source>
        <dbReference type="SAM" id="MobiDB-lite"/>
    </source>
</evidence>
<dbReference type="GO" id="GO:0006289">
    <property type="term" value="P:nucleotide-excision repair"/>
    <property type="evidence" value="ECO:0007669"/>
    <property type="project" value="TreeGrafter"/>
</dbReference>
<dbReference type="InterPro" id="IPR014892">
    <property type="entry name" value="RPA_C"/>
</dbReference>
<reference evidence="7 8" key="1">
    <citation type="journal article" date="2019" name="Sci. Rep.">
        <title>Comparative genomics of chytrid fungi reveal insights into the obligate biotrophic and pathogenic lifestyle of Synchytrium endobioticum.</title>
        <authorList>
            <person name="van de Vossenberg B.T.L.H."/>
            <person name="Warris S."/>
            <person name="Nguyen H.D.T."/>
            <person name="van Gent-Pelzer M.P.E."/>
            <person name="Joly D.L."/>
            <person name="van de Geest H.C."/>
            <person name="Bonants P.J.M."/>
            <person name="Smith D.S."/>
            <person name="Levesque C.A."/>
            <person name="van der Lee T.A.J."/>
        </authorList>
    </citation>
    <scope>NUCLEOTIDE SEQUENCE [LARGE SCALE GENOMIC DNA]</scope>
    <source>
        <strain evidence="7 8">JEL517</strain>
    </source>
</reference>
<dbReference type="GO" id="GO:0003697">
    <property type="term" value="F:single-stranded DNA binding"/>
    <property type="evidence" value="ECO:0007669"/>
    <property type="project" value="TreeGrafter"/>
</dbReference>
<evidence type="ECO:0000256" key="2">
    <source>
        <dbReference type="ARBA" id="ARBA00007815"/>
    </source>
</evidence>
<dbReference type="Proteomes" id="UP000319731">
    <property type="component" value="Unassembled WGS sequence"/>
</dbReference>
<evidence type="ECO:0000256" key="4">
    <source>
        <dbReference type="ARBA" id="ARBA00023242"/>
    </source>
</evidence>
<feature type="region of interest" description="Disordered" evidence="5">
    <location>
        <begin position="247"/>
        <end position="279"/>
    </location>
</feature>
<comment type="similarity">
    <text evidence="2">Belongs to the replication factor A protein 2 family.</text>
</comment>
<feature type="region of interest" description="Disordered" evidence="5">
    <location>
        <begin position="25"/>
        <end position="79"/>
    </location>
</feature>
<evidence type="ECO:0000313" key="7">
    <source>
        <dbReference type="EMBL" id="TPX33905.1"/>
    </source>
</evidence>
<organism evidence="7 8">
    <name type="scientific">Synchytrium microbalum</name>
    <dbReference type="NCBI Taxonomy" id="1806994"/>
    <lineage>
        <taxon>Eukaryota</taxon>
        <taxon>Fungi</taxon>
        <taxon>Fungi incertae sedis</taxon>
        <taxon>Chytridiomycota</taxon>
        <taxon>Chytridiomycota incertae sedis</taxon>
        <taxon>Chytridiomycetes</taxon>
        <taxon>Synchytriales</taxon>
        <taxon>Synchytriaceae</taxon>
        <taxon>Synchytrium</taxon>
    </lineage>
</organism>
<feature type="compositionally biased region" description="Polar residues" evidence="5">
    <location>
        <begin position="254"/>
        <end position="268"/>
    </location>
</feature>
<dbReference type="PANTHER" id="PTHR13989">
    <property type="entry name" value="REPLICATION PROTEIN A-RELATED"/>
    <property type="match status" value="1"/>
</dbReference>
<dbReference type="EMBL" id="QEAO01000017">
    <property type="protein sequence ID" value="TPX33905.1"/>
    <property type="molecule type" value="Genomic_DNA"/>
</dbReference>
<dbReference type="Pfam" id="PF08784">
    <property type="entry name" value="RPA_C"/>
    <property type="match status" value="1"/>
</dbReference>
<dbReference type="RefSeq" id="XP_031024789.1">
    <property type="nucleotide sequence ID" value="XM_031169219.1"/>
</dbReference>
<protein>
    <recommendedName>
        <fullName evidence="6">Replication protein A C-terminal domain-containing protein</fullName>
    </recommendedName>
</protein>
<keyword evidence="4" id="KW-0539">Nucleus</keyword>
<comment type="subcellular location">
    <subcellularLocation>
        <location evidence="1">Nucleus</location>
    </subcellularLocation>
</comment>
<feature type="compositionally biased region" description="Gly residues" evidence="5">
    <location>
        <begin position="38"/>
        <end position="73"/>
    </location>
</feature>
<gene>
    <name evidence="7" type="ORF">SmJEL517_g03291</name>
</gene>
<accession>A0A507C8S6</accession>
<dbReference type="GO" id="GO:0000781">
    <property type="term" value="C:chromosome, telomeric region"/>
    <property type="evidence" value="ECO:0007669"/>
    <property type="project" value="TreeGrafter"/>
</dbReference>
<dbReference type="SUPFAM" id="SSF50249">
    <property type="entry name" value="Nucleic acid-binding proteins"/>
    <property type="match status" value="1"/>
</dbReference>
<evidence type="ECO:0000259" key="6">
    <source>
        <dbReference type="Pfam" id="PF08784"/>
    </source>
</evidence>
<comment type="caution">
    <text evidence="7">The sequence shown here is derived from an EMBL/GenBank/DDBJ whole genome shotgun (WGS) entry which is preliminary data.</text>
</comment>
<evidence type="ECO:0000256" key="3">
    <source>
        <dbReference type="ARBA" id="ARBA00023125"/>
    </source>
</evidence>
<name>A0A507C8S6_9FUNG</name>
<dbReference type="InterPro" id="IPR012340">
    <property type="entry name" value="NA-bd_OB-fold"/>
</dbReference>
<dbReference type="SUPFAM" id="SSF46785">
    <property type="entry name" value="Winged helix' DNA-binding domain"/>
    <property type="match status" value="1"/>
</dbReference>
<dbReference type="InterPro" id="IPR036390">
    <property type="entry name" value="WH_DNA-bd_sf"/>
</dbReference>
<keyword evidence="8" id="KW-1185">Reference proteome</keyword>